<dbReference type="Gene3D" id="3.40.50.2000">
    <property type="entry name" value="Glycogen Phosphorylase B"/>
    <property type="match status" value="2"/>
</dbReference>
<dbReference type="SFLD" id="SFLDS00029">
    <property type="entry name" value="Radical_SAM"/>
    <property type="match status" value="1"/>
</dbReference>
<evidence type="ECO:0000256" key="5">
    <source>
        <dbReference type="ARBA" id="ARBA00023004"/>
    </source>
</evidence>
<dbReference type="GO" id="GO:0003824">
    <property type="term" value="F:catalytic activity"/>
    <property type="evidence" value="ECO:0007669"/>
    <property type="project" value="InterPro"/>
</dbReference>
<accession>A0A212IYV2</accession>
<dbReference type="InterPro" id="IPR013785">
    <property type="entry name" value="Aldolase_TIM"/>
</dbReference>
<dbReference type="InterPro" id="IPR050377">
    <property type="entry name" value="Radical_SAM_PqqE_MftC-like"/>
</dbReference>
<comment type="cofactor">
    <cofactor evidence="1">
        <name>[4Fe-4S] cluster</name>
        <dbReference type="ChEBI" id="CHEBI:49883"/>
    </cofactor>
</comment>
<dbReference type="Gene3D" id="3.20.20.70">
    <property type="entry name" value="Aldolase class I"/>
    <property type="match status" value="1"/>
</dbReference>
<evidence type="ECO:0000313" key="9">
    <source>
        <dbReference type="EMBL" id="SBV92371.1"/>
    </source>
</evidence>
<evidence type="ECO:0000256" key="2">
    <source>
        <dbReference type="ARBA" id="ARBA00022485"/>
    </source>
</evidence>
<keyword evidence="4" id="KW-0479">Metal-binding</keyword>
<dbReference type="Pfam" id="PF13186">
    <property type="entry name" value="SPASM"/>
    <property type="match status" value="1"/>
</dbReference>
<dbReference type="InterPro" id="IPR058240">
    <property type="entry name" value="rSAM_sf"/>
</dbReference>
<dbReference type="Pfam" id="PF13692">
    <property type="entry name" value="Glyco_trans_1_4"/>
    <property type="match status" value="1"/>
</dbReference>
<dbReference type="SFLD" id="SFLDG01067">
    <property type="entry name" value="SPASM/twitch_domain_containing"/>
    <property type="match status" value="1"/>
</dbReference>
<keyword evidence="3" id="KW-0949">S-adenosyl-L-methionine</keyword>
<evidence type="ECO:0000256" key="6">
    <source>
        <dbReference type="ARBA" id="ARBA00023014"/>
    </source>
</evidence>
<evidence type="ECO:0008006" key="10">
    <source>
        <dbReference type="Google" id="ProtNLM"/>
    </source>
</evidence>
<dbReference type="InterPro" id="IPR034391">
    <property type="entry name" value="AdoMet-like_SPASM_containing"/>
</dbReference>
<organism evidence="9">
    <name type="scientific">uncultured Desulfovibrio sp</name>
    <dbReference type="NCBI Taxonomy" id="167968"/>
    <lineage>
        <taxon>Bacteria</taxon>
        <taxon>Pseudomonadati</taxon>
        <taxon>Thermodesulfobacteriota</taxon>
        <taxon>Desulfovibrionia</taxon>
        <taxon>Desulfovibrionales</taxon>
        <taxon>Desulfovibrionaceae</taxon>
        <taxon>Desulfovibrio</taxon>
        <taxon>environmental samples</taxon>
    </lineage>
</organism>
<dbReference type="PANTHER" id="PTHR11228:SF7">
    <property type="entry name" value="PQQA PEPTIDE CYCLASE"/>
    <property type="match status" value="1"/>
</dbReference>
<dbReference type="CDD" id="cd21109">
    <property type="entry name" value="SPASM"/>
    <property type="match status" value="1"/>
</dbReference>
<evidence type="ECO:0000256" key="4">
    <source>
        <dbReference type="ARBA" id="ARBA00022723"/>
    </source>
</evidence>
<dbReference type="InterPro" id="IPR023885">
    <property type="entry name" value="4Fe4S-binding_SPASM_dom"/>
</dbReference>
<dbReference type="EMBL" id="FLUP01000001">
    <property type="protein sequence ID" value="SBV92371.1"/>
    <property type="molecule type" value="Genomic_DNA"/>
</dbReference>
<gene>
    <name evidence="9" type="ORF">KM92DES2_10259</name>
</gene>
<dbReference type="GO" id="GO:0051536">
    <property type="term" value="F:iron-sulfur cluster binding"/>
    <property type="evidence" value="ECO:0007669"/>
    <property type="project" value="UniProtKB-KW"/>
</dbReference>
<keyword evidence="6" id="KW-0411">Iron-sulfur</keyword>
<evidence type="ECO:0000256" key="1">
    <source>
        <dbReference type="ARBA" id="ARBA00001966"/>
    </source>
</evidence>
<keyword evidence="2" id="KW-0004">4Fe-4S</keyword>
<dbReference type="InterPro" id="IPR007197">
    <property type="entry name" value="rSAM"/>
</dbReference>
<dbReference type="SUPFAM" id="SSF53756">
    <property type="entry name" value="UDP-Glycosyltransferase/glycogen phosphorylase"/>
    <property type="match status" value="1"/>
</dbReference>
<feature type="domain" description="Radical SAM core" evidence="7">
    <location>
        <begin position="400"/>
        <end position="556"/>
    </location>
</feature>
<feature type="domain" description="4Fe4S-binding SPASM" evidence="8">
    <location>
        <begin position="623"/>
        <end position="680"/>
    </location>
</feature>
<evidence type="ECO:0000259" key="7">
    <source>
        <dbReference type="Pfam" id="PF04055"/>
    </source>
</evidence>
<dbReference type="RefSeq" id="WP_296934940.1">
    <property type="nucleotide sequence ID" value="NZ_LT598928.1"/>
</dbReference>
<dbReference type="SFLD" id="SFLDG01387">
    <property type="entry name" value="BtrN-like_SPASM_domain_contain"/>
    <property type="match status" value="1"/>
</dbReference>
<reference evidence="9" key="1">
    <citation type="submission" date="2016-04" db="EMBL/GenBank/DDBJ databases">
        <authorList>
            <person name="Evans L.H."/>
            <person name="Alamgir A."/>
            <person name="Owens N."/>
            <person name="Weber N.D."/>
            <person name="Virtaneva K."/>
            <person name="Barbian K."/>
            <person name="Babar A."/>
            <person name="Rosenke K."/>
        </authorList>
    </citation>
    <scope>NUCLEOTIDE SEQUENCE</scope>
    <source>
        <strain evidence="9">92-2</strain>
    </source>
</reference>
<proteinExistence type="predicted"/>
<dbReference type="CDD" id="cd03801">
    <property type="entry name" value="GT4_PimA-like"/>
    <property type="match status" value="1"/>
</dbReference>
<dbReference type="PANTHER" id="PTHR11228">
    <property type="entry name" value="RADICAL SAM DOMAIN PROTEIN"/>
    <property type="match status" value="1"/>
</dbReference>
<name>A0A212IYV2_9BACT</name>
<sequence length="692" mass="79088">MKNSVYIPSFYEHASGGVKTFFLNFEKSAEKIKYPFLESPAFAKAIFFANSTDLKLVQAAKKWGATIIQRLDGIFYAEKHGDHTAFLNADIKEIYSNYTDFFIFQSEYSKKQCEHIFGPAPESQSQIIYNGADHSIFFPGEQPKKISKQIRFITTGNMRHTSMLLPIIKALNMLQPDYSLELVVCGPLNDECRSLIDASPFCRWAGALDAHGVADQLRSADIFLYSFCNPPCPNSVIEAISCAIPVVSYQSGAMAELCDFNAELLTQMPSKLLHEYHDFSSEALAEVIRNCIKNFDKFAAKAKDNWNRYDMQTCVKSYCEVFDSQSNRNIDAIQSIQWCMKNIWRPNNTSSINLNCSLAEETKKYISYKKKHNFFKTLQYRSISQHERSIYHVNSVMFETSSKCNLKCSFCSQQYKENCGTFMELEQAKQYIAKLPTHLKYMQMHCSGEPFLNPDFPNIVALLAKRKIFTSVSSNGTMPFSRYIAALKAGLSELIFAIDGFTPETHEKYRVGSKLGNIAETLFRILKERPDGCRVGVQYLVTRHNEHEVHDMALFLRKIGADFFNLKTISFDIAVNSRVAQSSFESHKTWLPQNQHFSRYKVSSDRLKLKWPIVSCPYVFQPVIRANGTLGLCCIDLDCQVDIGCLDNYESFESLWNQEAYREIRDKALAGKLSICRNCNFSQMPLLSYPLK</sequence>
<dbReference type="Pfam" id="PF04055">
    <property type="entry name" value="Radical_SAM"/>
    <property type="match status" value="1"/>
</dbReference>
<dbReference type="AlphaFoldDB" id="A0A212IYV2"/>
<evidence type="ECO:0000259" key="8">
    <source>
        <dbReference type="Pfam" id="PF13186"/>
    </source>
</evidence>
<keyword evidence="5" id="KW-0408">Iron</keyword>
<protein>
    <recommendedName>
        <fullName evidence="10">Radical SAM domain protein</fullName>
    </recommendedName>
</protein>
<dbReference type="SUPFAM" id="SSF102114">
    <property type="entry name" value="Radical SAM enzymes"/>
    <property type="match status" value="1"/>
</dbReference>
<dbReference type="CDD" id="cd01335">
    <property type="entry name" value="Radical_SAM"/>
    <property type="match status" value="1"/>
</dbReference>
<dbReference type="GO" id="GO:0046872">
    <property type="term" value="F:metal ion binding"/>
    <property type="evidence" value="ECO:0007669"/>
    <property type="project" value="UniProtKB-KW"/>
</dbReference>
<evidence type="ECO:0000256" key="3">
    <source>
        <dbReference type="ARBA" id="ARBA00022691"/>
    </source>
</evidence>